<dbReference type="InterPro" id="IPR025857">
    <property type="entry name" value="MacB_PCD"/>
</dbReference>
<keyword evidence="3 6" id="KW-0812">Transmembrane</keyword>
<feature type="transmembrane region" description="Helical" evidence="6">
    <location>
        <begin position="739"/>
        <end position="758"/>
    </location>
</feature>
<dbReference type="InterPro" id="IPR003838">
    <property type="entry name" value="ABC3_permease_C"/>
</dbReference>
<reference evidence="9" key="1">
    <citation type="submission" date="2022-04" db="EMBL/GenBank/DDBJ databases">
        <title>Mucilaginibacter sp. RS28 isolated from freshwater.</title>
        <authorList>
            <person name="Ko S.-R."/>
        </authorList>
    </citation>
    <scope>NUCLEOTIDE SEQUENCE</scope>
    <source>
        <strain evidence="9">RS28</strain>
    </source>
</reference>
<evidence type="ECO:0000313" key="9">
    <source>
        <dbReference type="EMBL" id="MCJ8211249.1"/>
    </source>
</evidence>
<proteinExistence type="predicted"/>
<keyword evidence="4 6" id="KW-1133">Transmembrane helix</keyword>
<name>A0A9X1XAL8_9SPHI</name>
<comment type="caution">
    <text evidence="9">The sequence shown here is derived from an EMBL/GenBank/DDBJ whole genome shotgun (WGS) entry which is preliminary data.</text>
</comment>
<dbReference type="GO" id="GO:0022857">
    <property type="term" value="F:transmembrane transporter activity"/>
    <property type="evidence" value="ECO:0007669"/>
    <property type="project" value="TreeGrafter"/>
</dbReference>
<organism evidence="9 10">
    <name type="scientific">Mucilaginibacter straminoryzae</name>
    <dbReference type="NCBI Taxonomy" id="2932774"/>
    <lineage>
        <taxon>Bacteria</taxon>
        <taxon>Pseudomonadati</taxon>
        <taxon>Bacteroidota</taxon>
        <taxon>Sphingobacteriia</taxon>
        <taxon>Sphingobacteriales</taxon>
        <taxon>Sphingobacteriaceae</taxon>
        <taxon>Mucilaginibacter</taxon>
    </lineage>
</organism>
<feature type="transmembrane region" description="Helical" evidence="6">
    <location>
        <begin position="289"/>
        <end position="311"/>
    </location>
</feature>
<feature type="transmembrane region" description="Helical" evidence="6">
    <location>
        <begin position="385"/>
        <end position="413"/>
    </location>
</feature>
<evidence type="ECO:0000256" key="5">
    <source>
        <dbReference type="ARBA" id="ARBA00023136"/>
    </source>
</evidence>
<gene>
    <name evidence="9" type="ORF">MUY27_16140</name>
</gene>
<dbReference type="PANTHER" id="PTHR30572">
    <property type="entry name" value="MEMBRANE COMPONENT OF TRANSPORTER-RELATED"/>
    <property type="match status" value="1"/>
</dbReference>
<dbReference type="Pfam" id="PF12704">
    <property type="entry name" value="MacB_PCD"/>
    <property type="match status" value="2"/>
</dbReference>
<dbReference type="RefSeq" id="WP_245131702.1">
    <property type="nucleotide sequence ID" value="NZ_JALJEJ010000008.1"/>
</dbReference>
<evidence type="ECO:0000259" key="7">
    <source>
        <dbReference type="Pfam" id="PF02687"/>
    </source>
</evidence>
<sequence length="810" mass="89448">MLSTHLKIATRNLRRNFTFSVINIAGLALGIGIFLLIAEYVSFEWGFNRFASNYKNIYRASFFNGKEEKGDYYLPPGYAAALKEKLPAIEAYTRIGENLGGGVAVVHQQKADAGQAYREGNVSFVDGNFLQFFGWKLKEGNGVLNAAQTAAISASTAKKYFGLNPAVGKIIEIKNQFGSTLYTITGVYEDVPAQSDIKADVLLSFKTLENPAFRNGNDWADPVKLESGYTYNFFQIRPGTDQAAFAKLATQVTRQILPDAKGLKVELQPLKDIHLAPSFNYHFQTYGSLIYVVSFLAIAILITVIAWLNYINLSTVQALSRAKESGVRKVLGATRSQIIIQFLTETVVLTVISLLISVAFVTLVQPYFNTFLEKPLSLKLLFDNWICAGVCLVVIAGCLFSGIYVATILSAFSPLKTIRGVANLKLGGVSIRKVLVVFQFTASVILIITTITLYRQLRYMQTQDLGLSLKQKVVITGPSVINSSGIDQSVAFENRVKQLPFVGKIAASNNVPGQGYNFSAQGITKLAPAAGDEKKSYSMLIVDNQYFDTYDIKFKEGRAFTPAMLIHGWPKTRKVILNESAAKQLGFANAEQALGQKINWGKEFEVVGVIKDYHHLSLHQFIQPMIFLPAVADGYFTIKMSAADMQQHINQIKKIYEELFPGEPFTFSFLDEVFDKQYRTEQKMGSIFMSAAGIAVFIAAMGLFGLAAFTAKQKVKEIGIRKVLGANVLHIVQLISADFIKLVLVSIVIASPIAWFAMNKWLQQFAYRTGMSWWIFVAGGSLAVTIATLTVMVQSLRAASANPVKSLRNE</sequence>
<dbReference type="Pfam" id="PF02687">
    <property type="entry name" value="FtsX"/>
    <property type="match status" value="2"/>
</dbReference>
<feature type="domain" description="MacB-like periplasmic core" evidence="8">
    <location>
        <begin position="20"/>
        <end position="250"/>
    </location>
</feature>
<evidence type="ECO:0000259" key="8">
    <source>
        <dbReference type="Pfam" id="PF12704"/>
    </source>
</evidence>
<feature type="domain" description="ABC3 transporter permease C-terminal" evidence="7">
    <location>
        <begin position="690"/>
        <end position="803"/>
    </location>
</feature>
<dbReference type="EMBL" id="JALJEJ010000008">
    <property type="protein sequence ID" value="MCJ8211249.1"/>
    <property type="molecule type" value="Genomic_DNA"/>
</dbReference>
<protein>
    <submittedName>
        <fullName evidence="9">ABC transporter permease</fullName>
    </submittedName>
</protein>
<keyword evidence="5 6" id="KW-0472">Membrane</keyword>
<dbReference type="AlphaFoldDB" id="A0A9X1XAL8"/>
<dbReference type="GO" id="GO:0005886">
    <property type="term" value="C:plasma membrane"/>
    <property type="evidence" value="ECO:0007669"/>
    <property type="project" value="UniProtKB-SubCell"/>
</dbReference>
<evidence type="ECO:0000256" key="1">
    <source>
        <dbReference type="ARBA" id="ARBA00004651"/>
    </source>
</evidence>
<feature type="transmembrane region" description="Helical" evidence="6">
    <location>
        <begin position="687"/>
        <end position="711"/>
    </location>
</feature>
<keyword evidence="2" id="KW-1003">Cell membrane</keyword>
<feature type="transmembrane region" description="Helical" evidence="6">
    <location>
        <begin position="338"/>
        <end position="365"/>
    </location>
</feature>
<accession>A0A9X1XAL8</accession>
<comment type="subcellular location">
    <subcellularLocation>
        <location evidence="1">Cell membrane</location>
        <topology evidence="1">Multi-pass membrane protein</topology>
    </subcellularLocation>
</comment>
<evidence type="ECO:0000313" key="10">
    <source>
        <dbReference type="Proteomes" id="UP001139450"/>
    </source>
</evidence>
<feature type="domain" description="MacB-like periplasmic core" evidence="8">
    <location>
        <begin position="444"/>
        <end position="640"/>
    </location>
</feature>
<dbReference type="Proteomes" id="UP001139450">
    <property type="component" value="Unassembled WGS sequence"/>
</dbReference>
<evidence type="ECO:0000256" key="3">
    <source>
        <dbReference type="ARBA" id="ARBA00022692"/>
    </source>
</evidence>
<evidence type="ECO:0000256" key="6">
    <source>
        <dbReference type="SAM" id="Phobius"/>
    </source>
</evidence>
<evidence type="ECO:0000256" key="4">
    <source>
        <dbReference type="ARBA" id="ARBA00022989"/>
    </source>
</evidence>
<feature type="transmembrane region" description="Helical" evidence="6">
    <location>
        <begin position="21"/>
        <end position="43"/>
    </location>
</feature>
<keyword evidence="10" id="KW-1185">Reference proteome</keyword>
<feature type="transmembrane region" description="Helical" evidence="6">
    <location>
        <begin position="773"/>
        <end position="793"/>
    </location>
</feature>
<evidence type="ECO:0000256" key="2">
    <source>
        <dbReference type="ARBA" id="ARBA00022475"/>
    </source>
</evidence>
<feature type="domain" description="ABC3 transporter permease C-terminal" evidence="7">
    <location>
        <begin position="297"/>
        <end position="408"/>
    </location>
</feature>
<dbReference type="InterPro" id="IPR050250">
    <property type="entry name" value="Macrolide_Exporter_MacB"/>
</dbReference>
<feature type="transmembrane region" description="Helical" evidence="6">
    <location>
        <begin position="434"/>
        <end position="454"/>
    </location>
</feature>
<dbReference type="PANTHER" id="PTHR30572:SF18">
    <property type="entry name" value="ABC-TYPE MACROLIDE FAMILY EXPORT SYSTEM PERMEASE COMPONENT 2"/>
    <property type="match status" value="1"/>
</dbReference>